<comment type="caution">
    <text evidence="15">The sequence shown here is derived from an EMBL/GenBank/DDBJ whole genome shotgun (WGS) entry which is preliminary data.</text>
</comment>
<evidence type="ECO:0000256" key="5">
    <source>
        <dbReference type="ARBA" id="ARBA00022741"/>
    </source>
</evidence>
<gene>
    <name evidence="15" type="primary">abca12</name>
    <name evidence="15" type="ORF">DAT39_006902</name>
</gene>
<dbReference type="Gene3D" id="3.40.50.300">
    <property type="entry name" value="P-loop containing nucleotide triphosphate hydrolases"/>
    <property type="match status" value="2"/>
</dbReference>
<feature type="transmembrane region" description="Helical" evidence="13">
    <location>
        <begin position="4968"/>
        <end position="4994"/>
    </location>
</feature>
<feature type="transmembrane region" description="Helical" evidence="13">
    <location>
        <begin position="4117"/>
        <end position="4140"/>
    </location>
</feature>
<feature type="transmembrane region" description="Helical" evidence="13">
    <location>
        <begin position="4081"/>
        <end position="4105"/>
    </location>
</feature>
<dbReference type="CDD" id="cd03263">
    <property type="entry name" value="ABC_subfamily_A"/>
    <property type="match status" value="2"/>
</dbReference>
<dbReference type="InterPro" id="IPR003593">
    <property type="entry name" value="AAA+_ATPase"/>
</dbReference>
<dbReference type="InterPro" id="IPR016024">
    <property type="entry name" value="ARM-type_fold"/>
</dbReference>
<dbReference type="InterPro" id="IPR056264">
    <property type="entry name" value="R2_ABCA1-4-like"/>
</dbReference>
<feature type="non-terminal residue" evidence="15">
    <location>
        <position position="5503"/>
    </location>
</feature>
<dbReference type="InterPro" id="IPR003439">
    <property type="entry name" value="ABC_transporter-like_ATP-bd"/>
</dbReference>
<feature type="transmembrane region" description="Helical" evidence="13">
    <location>
        <begin position="4047"/>
        <end position="4069"/>
    </location>
</feature>
<keyword evidence="4" id="KW-0677">Repeat</keyword>
<feature type="domain" description="ABC transporter" evidence="14">
    <location>
        <begin position="5194"/>
        <end position="5432"/>
    </location>
</feature>
<feature type="transmembrane region" description="Helical" evidence="13">
    <location>
        <begin position="4184"/>
        <end position="4207"/>
    </location>
</feature>
<reference evidence="15" key="1">
    <citation type="submission" date="2020-07" db="EMBL/GenBank/DDBJ databases">
        <title>Clarias magur genome sequencing, assembly and annotation.</title>
        <authorList>
            <person name="Kushwaha B."/>
            <person name="Kumar R."/>
            <person name="Das P."/>
            <person name="Joshi C.G."/>
            <person name="Kumar D."/>
            <person name="Nagpure N.S."/>
            <person name="Pandey M."/>
            <person name="Agarwal S."/>
            <person name="Srivastava S."/>
            <person name="Singh M."/>
            <person name="Sahoo L."/>
            <person name="Jayasankar P."/>
            <person name="Meher P.K."/>
            <person name="Koringa P.G."/>
            <person name="Iquebal M.A."/>
            <person name="Das S.P."/>
            <person name="Bit A."/>
            <person name="Patnaik S."/>
            <person name="Patel N."/>
            <person name="Shah T.M."/>
            <person name="Hinsu A."/>
            <person name="Jena J.K."/>
        </authorList>
    </citation>
    <scope>NUCLEOTIDE SEQUENCE</scope>
    <source>
        <strain evidence="15">CIFAMagur01</strain>
        <tissue evidence="15">Testis</tissue>
    </source>
</reference>
<dbReference type="GO" id="GO:0140359">
    <property type="term" value="F:ABC-type transporter activity"/>
    <property type="evidence" value="ECO:0007669"/>
    <property type="project" value="InterPro"/>
</dbReference>
<name>A0A8J4U9C7_CLAMG</name>
<evidence type="ECO:0000256" key="10">
    <source>
        <dbReference type="ARBA" id="ARBA00023136"/>
    </source>
</evidence>
<keyword evidence="7" id="KW-1278">Translocase</keyword>
<dbReference type="PANTHER" id="PTHR19229">
    <property type="entry name" value="ATP-BINDING CASSETTE TRANSPORTER SUBFAMILY A ABCA"/>
    <property type="match status" value="1"/>
</dbReference>
<dbReference type="InterPro" id="IPR027417">
    <property type="entry name" value="P-loop_NTPase"/>
</dbReference>
<feature type="domain" description="ABC transporter" evidence="14">
    <location>
        <begin position="4286"/>
        <end position="4517"/>
    </location>
</feature>
<dbReference type="EMBL" id="QNUK01000074">
    <property type="protein sequence ID" value="KAF5903388.1"/>
    <property type="molecule type" value="Genomic_DNA"/>
</dbReference>
<dbReference type="InterPro" id="IPR026082">
    <property type="entry name" value="ABCA"/>
</dbReference>
<feature type="transmembrane region" description="Helical" evidence="13">
    <location>
        <begin position="5006"/>
        <end position="5026"/>
    </location>
</feature>
<dbReference type="Pfam" id="PF12698">
    <property type="entry name" value="ABC2_membrane_3"/>
    <property type="match status" value="2"/>
</dbReference>
<dbReference type="GO" id="GO:0016887">
    <property type="term" value="F:ATP hydrolysis activity"/>
    <property type="evidence" value="ECO:0007669"/>
    <property type="project" value="InterPro"/>
</dbReference>
<dbReference type="InterPro" id="IPR017871">
    <property type="entry name" value="ABC_transporter-like_CS"/>
</dbReference>
<feature type="region of interest" description="Disordered" evidence="12">
    <location>
        <begin position="4258"/>
        <end position="4277"/>
    </location>
</feature>
<proteinExistence type="predicted"/>
<evidence type="ECO:0000256" key="13">
    <source>
        <dbReference type="SAM" id="Phobius"/>
    </source>
</evidence>
<evidence type="ECO:0000256" key="4">
    <source>
        <dbReference type="ARBA" id="ARBA00022737"/>
    </source>
</evidence>
<keyword evidence="5" id="KW-0547">Nucleotide-binding</keyword>
<dbReference type="OrthoDB" id="10255969at2759"/>
<keyword evidence="11" id="KW-0968">Cytoplasmic vesicle</keyword>
<evidence type="ECO:0000256" key="3">
    <source>
        <dbReference type="ARBA" id="ARBA00022692"/>
    </source>
</evidence>
<keyword evidence="9" id="KW-0445">Lipid transport</keyword>
<dbReference type="FunFam" id="3.40.50.300:FF:000689">
    <property type="entry name" value="ATP binding cassette subfamily A member 12"/>
    <property type="match status" value="1"/>
</dbReference>
<feature type="transmembrane region" description="Helical" evidence="13">
    <location>
        <begin position="4924"/>
        <end position="4948"/>
    </location>
</feature>
<dbReference type="Pfam" id="PF00005">
    <property type="entry name" value="ABC_tran"/>
    <property type="match status" value="2"/>
</dbReference>
<evidence type="ECO:0000256" key="2">
    <source>
        <dbReference type="ARBA" id="ARBA00022448"/>
    </source>
</evidence>
<evidence type="ECO:0000256" key="6">
    <source>
        <dbReference type="ARBA" id="ARBA00022840"/>
    </source>
</evidence>
<dbReference type="GO" id="GO:0032376">
    <property type="term" value="P:positive regulation of cholesterol transport"/>
    <property type="evidence" value="ECO:0007669"/>
    <property type="project" value="UniProtKB-ARBA"/>
</dbReference>
<sequence>VWSLVLLLWPLVIFIILAVTRIQFPPLLTGTCYVAPRNLPSAGFFPFLQTLMCNSDSSCSSTSYLPDSSTKGLRHRRDVDAHGFPLLPHGFLPSLSDLEKFHLVHKIMKRDTTNSTQMLQQWDSWLNSSMQASSNLSMSIMNAINNTLTDNQDILDPFLETSDILKTAFCNISMSVLSTYDHDHSALEDFCTSNDTALEFSLSTLKQLITQLVLQDPLKVIMAVEMSVETIDKLQTQLPLWDFLLGLPESFLKTADQETIAENLMGMKKAWNSIQSSFQAANTSMDMLNPIIDESIELLNYLQTWEGRNVNISLGDILTPSNMSLITSENASWIHDLQIPLNKVLVLFDRDAFLEFMCTNKSFCDSQQVDMIYEWIDQEKVALQMLLVWSQSTNSPEDLAFAKNFLGKLFGDFSWPGSNAGFNRSDEQPETIQEQLFLFVGNTVMGMLSGTPGWDYVQTLFMGAHSAMQFATAVMETELAHIKPLLTSQENLQVTITSFIQNQTTVDEAPWLNVGEKLNQLSSVFNGTLVYNVTPSVILTEWHRLYRTSIKFSDVLEDIVGLIQGKLFSQMPQNSTVDWSEILLNSGLEEFAMMGSVVQNSSHWSTMEPYFQLAYWVMAYQPNVTVPPNCTFTPNATICDTGFTWDEFIPLVWSLHQEIRENPAALLRPIQGAVSLFKGIIMDTYMNHLQEYLNTTEPDLARAVPQNLSLHLTDLVNHHLPLLSNITVMEELGEDILLAILNDTLEAFGLGRLEVLWSGDLKYSEPNSVVMNILQLLSPESIQTFNNEGQFAVLFAILHELGERLAPEQQIQLEGVLNNTNVLFEDLALCTAKGQDCLSDASQLFQILSLLDEMVPAEEYGNFSIKPIESNVTWSVASRILSLILPWNVSKSSPWTMDNISKIINLLEQLSASSNLSINTIQEELQALNITNLGQFVNLSEAYSLSLLFSKLMDHGNMSQCLNPLLNDSASPIDSTAPKCTVQIIEGLIDFLQSIPMLEGLHANLTSILNMVLDEAIELRNISSLESDLPELAEELLLAFSTNPKLNTVIINIIQLLSPKSIQMLYNERKYAVLGAILSELGQLFADEKQINLEGILNQTHALFEQLALCAESDQDCLSGVSQIFQTLCLLDEMIPAGDYLSMRPIESNMTLSVAVHFLSLFLSSNMSESSNYTMNNVSDILHLLEQLSGLPNLNHSTIQEDNQALNCTDLDFEKYSLSLLLLKLMNLVNVSQCLDPLLQDPTSHNDSMLPECNMQIIMGVFDFLQAMPMLQECSINLTSILNMVFDEAMDLQNISSLESELPEVMEELLLAISNNPQLNTVVMNIIQLLSPKSIQMLHSEGKFAVLGAILHELGEHFADEKQINLEEFLSHTHALFEQLALCAESDQDCLTGVSQIFQTLCTLDKMIPLGEGGNFSMTPIESNMTLSVAGHILSIFLSWNMSEHSNYTMNNISDILHLLEQLSGLPNASISTIQEARQALNCTHFDLEQYSLSLLLSKLKALVNISQCLDPLLQDPTLYKGLIQSDCKMQIIEGVLDFLQAIPMLEDCSTNLTSIFNIVFDEALEIHNISSLKSELPGLAEKLLLAVSNNTQVNTVVMNVIQLLSPKSIQMLQTEGNFSVLDTFLRELGELLDGEQKMNLEGFLNQTHALFEELTLCAESGQTCLSEVSEIFQVFSLLDEMIVERELGNFTMLHIQNNMTLSVVAHILSLFLPWNMSESSDYPMTNVSEIIHILEQLFSSPNLSIDSILECLQALNLTSYDFAQFTNLSDTSSLSLPLSKLMDFFNTSQCLNHIPQDPKFNTTSPVPECTMEIIGGLIDLLQAIPMHEGFKTNLTSILNIIHDEAMTLKNISNQQSDPLEVTEDVLEIILESIRMKLENLNVKNVSLIEMDFDTLKGLLKVVFDDEYRYPYYMINTTLMTQQSYAQKMYTDIILWYLQNLENATNDSMFNEILDRFIILTENMATVSAAQLNFTTLVSNQIQDLIGHVQPPLNSEDLSVIHNAIVSIMEGHIQLIKVNLDFQQTLYDSLGLQTNMSFPADVEVEIQNYFNLMETWIMNPQLMLVFSQILQWNKTLTDFRTPVMDLEQILQALAPMLSPEEQVYINKTEQILQPLNYILELGQTDNGLQSENFTEAIMDIIRMMLENVFNYTNTTYADENIAGVFYNLIQLLQNPNTSKPQELMTEIANVIESVISTFDLDLAEALSPNIQNLLTYVNTFSSPGGPPQWHEIIVDIMEEIQNSLPSNSTAKPYISSILNITNYILGNKQDNTSLWASLAELNPDNLDNVTQQLPDLLDFILPLLSDHQEMGLTPEYISALTEYVPILLQIFSGAPDPLMFQRLGNVTTALLSSLMTTPAGDTLHVALDIIRNVTASMVQNVQAQTELYSSLSVLLSDVFAAVNSSDVPLLTDALLQALQSTTDVAFQAPGNGNMLNCTEVSNIWERVTDAGGLNISLFTSWHHNYLLPLLKMNNTYQYQPAVFNKTDVDPQWVDATVAEIVSSLEALYSASFNESLAMQHLAQSLVEYFNQSLSAAGNLSDWSDLLSQLQSLSFGQDALENAMLHLNQLGWSQYVLAAQKAIDYSLGYQNVTASPEMVLHALNVVLTAMNFSSEQIDSFLNNDITPKNFSHEILIKEVIRNIIDMRLFGNWSMIYDVMEQLVYIENTSNILASVSELVSWYNTTEDTGLYFGIEMLTKLFNILRPLMSASNPQPSCSDIFIDLAGNVLYALQHITAPNNPFSPINDYLNPIQMKLAQGDNLRDIVSATQNARRPITNLTREPIDDFLDLLEINYQNLSKILSIPLSSEEMLDTMHVLFAHPDLGIFLKGVSRDITGSSSQDEIIDTILGMLANFTLPSNGHLFKQMITQTMSQGWSPSDVQLVESLGGLVGMVRMFSQQPSLGIAQMVDQMANQLTSAASYTMANKGNRSDVILAINDILSQNLPQVLNTTLMHQSIIQSLIGSVSSMSQSQIDFGSYMMAINQTADAFASLVPPEEIVFFNISAQILEAFALLMSYPTDLEKVVMSSNKIADSLALGFVHADNTTLSNGQSINEIAYPLILHSALATEILFNLSASNNTFSNDLERRMILTRIMSSLPVRDQDDIHTLMSSLLLALSNVSDTAQIRPAFFEIYQNVTLYLLKSQNLTEDPMSMGVYSVLSTVLNEVSTCLSRSLMENSSTSDLPYMLDSLRAIISSLSLELPLGEQQYPDVIFNFMETLAMALNHTITNEDLAGGMDMLFSSVQRLLETIANNNTNTSIGIMSNLENTLLMVLSSRQDPSSQSGNMTQKILTTIQNLLVMANSSSEIDLATAILGAIGMNIESLMTNDSNWTQRLRTVLLSISSILPADLQFGPFNRTIFETLANEPPGNLNVLLQTASIVSELFSTSWMNDSFGALLDEMQTQVCTLENMDSVQMISQALSLSPGLLCHTAVHSIRAVHVITSNLVNETTALYDLLYQNLVGDPSTYNLEMDWSGVLSNLLGIDLKSLPTFNVNQSAPSELKVSDLLKNQTLFATEVIQYTRISPQVLNTLLESSLPQSNLQILSLLKNLQQCANLPSLQLEPSVLQIFSSLCSLSTQEWYSLAVLTAQHANVENIMYKLLLSNEIQGLFDVLMGMVTFFMDLMNKLTPTLRRLEEYFTAFADTQMTSYSELSNLVRGKRSVTSPRTTFVTISRALCKSGMMSLFGISQLPSMGEGNPSLQDPKKVEDLMTKFKIPQDATPFCKNIFLDMVSTTGGAVAWAFLKPMLLGQVLYYPDTPLTQTIVQKSNITLQQFGDMRVHAGEWLQASPYFMQSAQLLNETLPMLKNSLSNPFVQNFIKKQIDIDIAELQDTLNAFSNMTEMLEKNQFILQQITTLSNLMMNLSSCVNFNRYRGFNSTEELNSQAEKLAKNRELYASVIFKLPTGNSSSPLPPKVDYTIRMNIDNSMRTDRSRNPFWVRASYISPVVTQRYNRGFIYLQESIERAIIGMQTGTVVQEPAVQIQAFPYPCFYKDEYLNSIAFALPLVLMCSWVLFVADFVKKLVHERELRLHEYMKMMGVTPISHFLAWFIESATFLIFTVIIMTIILKSSGILPKTDPIILFLYLSDNALSILAISFLVSAFFDKTNVAGLSGSLLYVICFFPFIVVLCLEDNLSIFVKTMLSLFSPTCFSYASQYITSYEKMEQGIQWNNMYLSPVPGDPVSFGMLCWLLFIDSIIYFLLGAYIRMVFPGKYGIPAPWYFPVMPSFWAEVFGCTKRSQKKAGRGLLFSNMVQENQRSGKDKNKGLGDLHPHGDEEFPELPVGVSLRGLTKTYGKRSAIENLNLTFYEGHVTALLGHNGAGKTTTMSLLTGLFAPSSGTIEVYGKDMQASTKAVHKDLGVCMQYDVHFDHLTTKEHLMLYGHIKAPHWSKQELKEQVRKILEETGMYAHRHKRVGTLSGGMKRRLSISIAFIGGSRLVVLDEPTTGVDPCSRRSIWDIVLQHKSDRTIILSTHHLDEAEVLSDRIAFLERGGLKCCGSPFYLKDKLARGYKLTLTKKVLPPDSEDKFDIKKVKTFIQSHLPEAELKEADMGDIVYSLPVYNSQNASVYRSLLNGLDQNLEALQLGCYGISDTTLEEVFLHLTRDTVYHEEVENRPYTVSNPDLDTSKENLSDDLNCSMNFGEKASLTGNSTVSGLALMAQQVMAVLIKRFHHTRRNWKGLISQVLLPVMFVLAAMGLGSIKSDLQHFPEMELTPAMYDSGKQYSFFSNQNSSSSYLVDTMMSYPGIDNYCVNHPDSMTCQNTGASGSDQWTSQGNPVPAFEECKCSGLTQTCPAPGYDPPHKTNPSSKIVYNLTNMNIERYLLATANDFIRDRYGGWSFGSPLPSNLQMDILEVPKNRTLTKVWYNPEGHHTMPAYVNSLNNFILRSKIPASQQPQQYAISVSSHPYPGQVEKEDALLRNMVNILVGLCVLIGYSIMTASFVIYEVQEHHTGSKMLQHISGISEPFYWIINFFYDMVLYMVPVVLTIIVIAIFRLPAFTDRLNLGAVSLLLMLFGFATFPWMYLMSTMFKDTEKAFISYVCINLFLSMNTIISTSVVYFLKETNPNVKMDEAYRIMSNLFLIFPQFSFGNGLMELARVDLQVQILSSYGVDAYKDPFSMDVLGWMFISLFLQGFICFTLRLLMNKRLSRQVRRLWTRLLSVPQTGSWGQDVDEDVLAERQRVDSGAAGSDLLQVSRLTKVYRHLNRRVQAVNKLSFGIPAGECFGLLGVNGAGKTTTFKMLTGDISPTDGSAQVLDWDGRMVDIMDCRTEGINIGYCPQVDALDDLLTGEEHLYFYARVRGICKRELDQVVNYLLKKLQLSYHRQIISERYSCGTRRKLSTALALIGQPQILLLDEPSSGMDPRSKRHLWKIISEEVMGKSAVVLTSHSMEECEALCTRLAIMVQGQFRCLGSLQHIKNRFGSGFTVKMYLTSSSCNVDTITTFMQRQFPSTYLKEHHSSMVEYHVPVAPGGVADIFDQLETNKTALQIKHFSVSQTTLDE</sequence>
<feature type="transmembrane region" description="Helical" evidence="13">
    <location>
        <begin position="5123"/>
        <end position="5145"/>
    </location>
</feature>
<evidence type="ECO:0000259" key="14">
    <source>
        <dbReference type="PROSITE" id="PS50893"/>
    </source>
</evidence>
<feature type="transmembrane region" description="Helical" evidence="13">
    <location>
        <begin position="3997"/>
        <end position="4021"/>
    </location>
</feature>
<evidence type="ECO:0000256" key="9">
    <source>
        <dbReference type="ARBA" id="ARBA00023055"/>
    </source>
</evidence>
<keyword evidence="16" id="KW-1185">Reference proteome</keyword>
<dbReference type="PROSITE" id="PS50893">
    <property type="entry name" value="ABC_TRANSPORTER_2"/>
    <property type="match status" value="2"/>
</dbReference>
<dbReference type="SUPFAM" id="SSF48371">
    <property type="entry name" value="ARM repeat"/>
    <property type="match status" value="1"/>
</dbReference>
<keyword evidence="6 15" id="KW-0067">ATP-binding</keyword>
<evidence type="ECO:0000313" key="15">
    <source>
        <dbReference type="EMBL" id="KAF5903388.1"/>
    </source>
</evidence>
<feature type="transmembrane region" description="Helical" evidence="13">
    <location>
        <begin position="4681"/>
        <end position="4702"/>
    </location>
</feature>
<feature type="transmembrane region" description="Helical" evidence="13">
    <location>
        <begin position="5038"/>
        <end position="5062"/>
    </location>
</feature>
<dbReference type="Pfam" id="PF23321">
    <property type="entry name" value="R1_ABCA1"/>
    <property type="match status" value="1"/>
</dbReference>
<feature type="non-terminal residue" evidence="15">
    <location>
        <position position="1"/>
    </location>
</feature>
<accession>A0A8J4U9C7</accession>
<dbReference type="SMART" id="SM00382">
    <property type="entry name" value="AAA"/>
    <property type="match status" value="2"/>
</dbReference>
<keyword evidence="10 13" id="KW-0472">Membrane</keyword>
<dbReference type="SUPFAM" id="SSF52540">
    <property type="entry name" value="P-loop containing nucleoside triphosphate hydrolases"/>
    <property type="match status" value="2"/>
</dbReference>
<dbReference type="Proteomes" id="UP000727407">
    <property type="component" value="Unassembled WGS sequence"/>
</dbReference>
<dbReference type="PROSITE" id="PS00211">
    <property type="entry name" value="ABC_TRANSPORTER_1"/>
    <property type="match status" value="1"/>
</dbReference>
<dbReference type="PANTHER" id="PTHR19229:SF29">
    <property type="entry name" value="GLUCOSYLCERAMIDE TRANSPORTER ABCA12"/>
    <property type="match status" value="1"/>
</dbReference>
<evidence type="ECO:0000256" key="7">
    <source>
        <dbReference type="ARBA" id="ARBA00022967"/>
    </source>
</evidence>
<evidence type="ECO:0000313" key="16">
    <source>
        <dbReference type="Proteomes" id="UP000727407"/>
    </source>
</evidence>
<keyword evidence="8 13" id="KW-1133">Transmembrane helix</keyword>
<comment type="subcellular location">
    <subcellularLocation>
        <location evidence="1">Cytoplasmic vesicle membrane</location>
        <topology evidence="1">Multi-pass membrane protein</topology>
    </subcellularLocation>
</comment>
<dbReference type="FunFam" id="3.40.50.300:FF:000298">
    <property type="entry name" value="ATP-binding cassette sub-family A member 12"/>
    <property type="match status" value="1"/>
</dbReference>
<evidence type="ECO:0000256" key="11">
    <source>
        <dbReference type="ARBA" id="ARBA00023329"/>
    </source>
</evidence>
<evidence type="ECO:0000256" key="12">
    <source>
        <dbReference type="SAM" id="MobiDB-lite"/>
    </source>
</evidence>
<keyword evidence="3 13" id="KW-0812">Transmembrane</keyword>
<dbReference type="GO" id="GO:0005319">
    <property type="term" value="F:lipid transporter activity"/>
    <property type="evidence" value="ECO:0007669"/>
    <property type="project" value="TreeGrafter"/>
</dbReference>
<evidence type="ECO:0000256" key="1">
    <source>
        <dbReference type="ARBA" id="ARBA00004439"/>
    </source>
</evidence>
<dbReference type="GO" id="GO:0005524">
    <property type="term" value="F:ATP binding"/>
    <property type="evidence" value="ECO:0007669"/>
    <property type="project" value="UniProtKB-KW"/>
</dbReference>
<dbReference type="InterPro" id="IPR013525">
    <property type="entry name" value="ABC2_TM"/>
</dbReference>
<dbReference type="GO" id="GO:0030659">
    <property type="term" value="C:cytoplasmic vesicle membrane"/>
    <property type="evidence" value="ECO:0007669"/>
    <property type="project" value="UniProtKB-SubCell"/>
</dbReference>
<organism evidence="15 16">
    <name type="scientific">Clarias magur</name>
    <name type="common">Asian catfish</name>
    <name type="synonym">Macropteronotus magur</name>
    <dbReference type="NCBI Taxonomy" id="1594786"/>
    <lineage>
        <taxon>Eukaryota</taxon>
        <taxon>Metazoa</taxon>
        <taxon>Chordata</taxon>
        <taxon>Craniata</taxon>
        <taxon>Vertebrata</taxon>
        <taxon>Euteleostomi</taxon>
        <taxon>Actinopterygii</taxon>
        <taxon>Neopterygii</taxon>
        <taxon>Teleostei</taxon>
        <taxon>Ostariophysi</taxon>
        <taxon>Siluriformes</taxon>
        <taxon>Clariidae</taxon>
        <taxon>Clarias</taxon>
    </lineage>
</organism>
<keyword evidence="2" id="KW-0813">Transport</keyword>
<feature type="compositionally biased region" description="Basic and acidic residues" evidence="12">
    <location>
        <begin position="4259"/>
        <end position="4277"/>
    </location>
</feature>
<evidence type="ECO:0000256" key="8">
    <source>
        <dbReference type="ARBA" id="ARBA00022989"/>
    </source>
</evidence>
<protein>
    <submittedName>
        <fullName evidence="15">ATP-binding cassette sub-family A member 12</fullName>
    </submittedName>
</protein>